<evidence type="ECO:0000259" key="3">
    <source>
        <dbReference type="Pfam" id="PF13472"/>
    </source>
</evidence>
<dbReference type="FunFam" id="3.40.50.1110:FF:000002">
    <property type="entry name" value="isoamyl acetate-hydrolyzing esterase 1 homolog"/>
    <property type="match status" value="1"/>
</dbReference>
<dbReference type="Proteomes" id="UP000825935">
    <property type="component" value="Chromosome 34"/>
</dbReference>
<comment type="similarity">
    <text evidence="1">Belongs to the 'GDSL' lipolytic enzyme family.</text>
</comment>
<dbReference type="InterPro" id="IPR013830">
    <property type="entry name" value="SGNH_hydro"/>
</dbReference>
<dbReference type="InterPro" id="IPR036514">
    <property type="entry name" value="SGNH_hydro_sf"/>
</dbReference>
<reference evidence="4" key="1">
    <citation type="submission" date="2021-08" db="EMBL/GenBank/DDBJ databases">
        <title>WGS assembly of Ceratopteris richardii.</title>
        <authorList>
            <person name="Marchant D.B."/>
            <person name="Chen G."/>
            <person name="Jenkins J."/>
            <person name="Shu S."/>
            <person name="Leebens-Mack J."/>
            <person name="Grimwood J."/>
            <person name="Schmutz J."/>
            <person name="Soltis P."/>
            <person name="Soltis D."/>
            <person name="Chen Z.-H."/>
        </authorList>
    </citation>
    <scope>NUCLEOTIDE SEQUENCE</scope>
    <source>
        <strain evidence="4">Whitten #5841</strain>
        <tissue evidence="4">Leaf</tissue>
    </source>
</reference>
<accession>A0A8T2QL81</accession>
<dbReference type="AlphaFoldDB" id="A0A8T2QL81"/>
<dbReference type="GO" id="GO:0016787">
    <property type="term" value="F:hydrolase activity"/>
    <property type="evidence" value="ECO:0007669"/>
    <property type="project" value="UniProtKB-KW"/>
</dbReference>
<dbReference type="PANTHER" id="PTHR14209">
    <property type="entry name" value="ISOAMYL ACETATE-HYDROLYZING ESTERASE 1"/>
    <property type="match status" value="1"/>
</dbReference>
<dbReference type="OrthoDB" id="671439at2759"/>
<evidence type="ECO:0000256" key="2">
    <source>
        <dbReference type="ARBA" id="ARBA00022801"/>
    </source>
</evidence>
<evidence type="ECO:0000313" key="5">
    <source>
        <dbReference type="Proteomes" id="UP000825935"/>
    </source>
</evidence>
<keyword evidence="2" id="KW-0378">Hydrolase</keyword>
<comment type="caution">
    <text evidence="4">The sequence shown here is derived from an EMBL/GenBank/DDBJ whole genome shotgun (WGS) entry which is preliminary data.</text>
</comment>
<protein>
    <recommendedName>
        <fullName evidence="3">SGNH hydrolase-type esterase domain-containing protein</fullName>
    </recommendedName>
</protein>
<dbReference type="Gene3D" id="3.40.50.1110">
    <property type="entry name" value="SGNH hydrolase"/>
    <property type="match status" value="1"/>
</dbReference>
<evidence type="ECO:0000256" key="1">
    <source>
        <dbReference type="ARBA" id="ARBA00008668"/>
    </source>
</evidence>
<dbReference type="EMBL" id="CM035439">
    <property type="protein sequence ID" value="KAH7284320.1"/>
    <property type="molecule type" value="Genomic_DNA"/>
</dbReference>
<sequence>MRPRFVLFGDSITQQSFQSGGWGAALTDRYARKADVVLRGYSGYNTRWALYLLAKIFPQGSQEAPAVVTIFFGANDAAPLDGKHAMQHVPLPEYKENLSKIISHIKFLSKETLVVLITPPPVCEEALQVTGWKIFGLKPDDASVRKNETTGSYAKACIDVAKQADVPVIDLWTCMQEKPGWQRSYLSDGLHLSEDGNAVVFTKLIEILNENGFSFEAMKWDFPEHSNVNSQNPAETAW</sequence>
<dbReference type="Pfam" id="PF13472">
    <property type="entry name" value="Lipase_GDSL_2"/>
    <property type="match status" value="1"/>
</dbReference>
<organism evidence="4 5">
    <name type="scientific">Ceratopteris richardii</name>
    <name type="common">Triangle waterfern</name>
    <dbReference type="NCBI Taxonomy" id="49495"/>
    <lineage>
        <taxon>Eukaryota</taxon>
        <taxon>Viridiplantae</taxon>
        <taxon>Streptophyta</taxon>
        <taxon>Embryophyta</taxon>
        <taxon>Tracheophyta</taxon>
        <taxon>Polypodiopsida</taxon>
        <taxon>Polypodiidae</taxon>
        <taxon>Polypodiales</taxon>
        <taxon>Pteridineae</taxon>
        <taxon>Pteridaceae</taxon>
        <taxon>Parkerioideae</taxon>
        <taxon>Ceratopteris</taxon>
    </lineage>
</organism>
<dbReference type="OMA" id="YGQDARK"/>
<dbReference type="InterPro" id="IPR045136">
    <property type="entry name" value="Iah1-like"/>
</dbReference>
<dbReference type="SUPFAM" id="SSF52266">
    <property type="entry name" value="SGNH hydrolase"/>
    <property type="match status" value="1"/>
</dbReference>
<proteinExistence type="inferred from homology"/>
<evidence type="ECO:0000313" key="4">
    <source>
        <dbReference type="EMBL" id="KAH7284320.1"/>
    </source>
</evidence>
<keyword evidence="5" id="KW-1185">Reference proteome</keyword>
<gene>
    <name evidence="4" type="ORF">KP509_34G049000</name>
</gene>
<dbReference type="PANTHER" id="PTHR14209:SF19">
    <property type="entry name" value="ISOAMYL ACETATE-HYDROLYZING ESTERASE 1 HOMOLOG"/>
    <property type="match status" value="1"/>
</dbReference>
<feature type="domain" description="SGNH hydrolase-type esterase" evidence="3">
    <location>
        <begin position="7"/>
        <end position="198"/>
    </location>
</feature>
<dbReference type="CDD" id="cd01838">
    <property type="entry name" value="Isoamyl_acetate_hydrolase_like"/>
    <property type="match status" value="1"/>
</dbReference>
<name>A0A8T2QL81_CERRI</name>